<evidence type="ECO:0000259" key="6">
    <source>
        <dbReference type="Pfam" id="PF25137"/>
    </source>
</evidence>
<evidence type="ECO:0000256" key="3">
    <source>
        <dbReference type="ARBA" id="ARBA00023002"/>
    </source>
</evidence>
<keyword evidence="4" id="KW-0520">NAD</keyword>
<dbReference type="CDD" id="cd08192">
    <property type="entry name" value="MAR-like"/>
    <property type="match status" value="1"/>
</dbReference>
<organism evidence="7 8">
    <name type="scientific">Sphingomonas adhaesiva</name>
    <dbReference type="NCBI Taxonomy" id="28212"/>
    <lineage>
        <taxon>Bacteria</taxon>
        <taxon>Pseudomonadati</taxon>
        <taxon>Pseudomonadota</taxon>
        <taxon>Alphaproteobacteria</taxon>
        <taxon>Sphingomonadales</taxon>
        <taxon>Sphingomonadaceae</taxon>
        <taxon>Sphingomonas</taxon>
    </lineage>
</organism>
<dbReference type="InterPro" id="IPR001670">
    <property type="entry name" value="ADH_Fe/GldA"/>
</dbReference>
<dbReference type="SUPFAM" id="SSF56796">
    <property type="entry name" value="Dehydroquinate synthase-like"/>
    <property type="match status" value="1"/>
</dbReference>
<name>A0A2A4IBI8_9SPHN</name>
<dbReference type="Pfam" id="PF25137">
    <property type="entry name" value="ADH_Fe_C"/>
    <property type="match status" value="1"/>
</dbReference>
<evidence type="ECO:0000256" key="1">
    <source>
        <dbReference type="ARBA" id="ARBA00001962"/>
    </source>
</evidence>
<dbReference type="RefSeq" id="WP_083956708.1">
    <property type="nucleotide sequence ID" value="NZ_NWVC01000001.1"/>
</dbReference>
<dbReference type="Pfam" id="PF00465">
    <property type="entry name" value="Fe-ADH"/>
    <property type="match status" value="1"/>
</dbReference>
<dbReference type="PROSITE" id="PS00060">
    <property type="entry name" value="ADH_IRON_2"/>
    <property type="match status" value="1"/>
</dbReference>
<comment type="cofactor">
    <cofactor evidence="1">
        <name>Fe cation</name>
        <dbReference type="ChEBI" id="CHEBI:24875"/>
    </cofactor>
</comment>
<dbReference type="InterPro" id="IPR018211">
    <property type="entry name" value="ADH_Fe_CS"/>
</dbReference>
<dbReference type="InterPro" id="IPR056798">
    <property type="entry name" value="ADH_Fe_C"/>
</dbReference>
<feature type="domain" description="Fe-containing alcohol dehydrogenase-like C-terminal" evidence="6">
    <location>
        <begin position="206"/>
        <end position="391"/>
    </location>
</feature>
<evidence type="ECO:0000256" key="4">
    <source>
        <dbReference type="ARBA" id="ARBA00023027"/>
    </source>
</evidence>
<dbReference type="Proteomes" id="UP000218323">
    <property type="component" value="Unassembled WGS sequence"/>
</dbReference>
<dbReference type="GO" id="GO:0004022">
    <property type="term" value="F:alcohol dehydrogenase (NAD+) activity"/>
    <property type="evidence" value="ECO:0007669"/>
    <property type="project" value="TreeGrafter"/>
</dbReference>
<protein>
    <submittedName>
        <fullName evidence="7">Maleylacetate reductase</fullName>
    </submittedName>
</protein>
<evidence type="ECO:0000259" key="5">
    <source>
        <dbReference type="Pfam" id="PF00465"/>
    </source>
</evidence>
<gene>
    <name evidence="7" type="ORF">COA07_03095</name>
</gene>
<sequence length="392" mass="42177">MSEIHQGEMGFTSTERVTIGKPAARVITEQAERMDARRVFILASTTLREQTDEIAKIEQALGERHAATHSGIAPHAPRSDVLKAADAARAADADLIVTVGGGSVTDAGKIIALLIKHDVRSVEAFEPLRTYVDAVGNVINPVRVGNDIRVICVPTTLSGGEFNALSGSTDEVTMHKQGYEHRNMAPVMVVLDPALTVHTPAWLFLSTGVRSVDHAVETLSSDKSNDFADGLADSALRLLVEGLSRVKADPNDLEGRLKCQVGAWQSMISIIGGVPMGASHAIGHILGGTCNVPHGHCSCVMSPYVLAWNAEYDDSRQRRISACLGDADAPAADLLDRFIRGLDMPRTLSEVGVGPDRFQQVAEYTLLDIWGRTNPRPVRTAEDVLDILRRAA</sequence>
<dbReference type="PANTHER" id="PTHR11496">
    <property type="entry name" value="ALCOHOL DEHYDROGENASE"/>
    <property type="match status" value="1"/>
</dbReference>
<evidence type="ECO:0000313" key="8">
    <source>
        <dbReference type="Proteomes" id="UP000218323"/>
    </source>
</evidence>
<dbReference type="Gene3D" id="1.20.1090.10">
    <property type="entry name" value="Dehydroquinate synthase-like - alpha domain"/>
    <property type="match status" value="1"/>
</dbReference>
<keyword evidence="8" id="KW-1185">Reference proteome</keyword>
<keyword evidence="3" id="KW-0560">Oxidoreductase</keyword>
<feature type="domain" description="Alcohol dehydrogenase iron-type/glycerol dehydrogenase GldA" evidence="5">
    <location>
        <begin position="15"/>
        <end position="193"/>
    </location>
</feature>
<dbReference type="InterPro" id="IPR039697">
    <property type="entry name" value="Alcohol_dehydrogenase_Fe"/>
</dbReference>
<dbReference type="GO" id="GO:0046872">
    <property type="term" value="F:metal ion binding"/>
    <property type="evidence" value="ECO:0007669"/>
    <property type="project" value="InterPro"/>
</dbReference>
<accession>A0A2A4IBI8</accession>
<dbReference type="Gene3D" id="3.40.50.1970">
    <property type="match status" value="1"/>
</dbReference>
<dbReference type="EMBL" id="NWVC01000001">
    <property type="protein sequence ID" value="PCG15961.1"/>
    <property type="molecule type" value="Genomic_DNA"/>
</dbReference>
<dbReference type="AlphaFoldDB" id="A0A2A4IBI8"/>
<reference evidence="7 8" key="1">
    <citation type="submission" date="2017-09" db="EMBL/GenBank/DDBJ databases">
        <title>Sphingomonas adhaesiva DSM 7418, whole genome shotgun sequence.</title>
        <authorList>
            <person name="Feng G."/>
            <person name="Zhu H."/>
        </authorList>
    </citation>
    <scope>NUCLEOTIDE SEQUENCE [LARGE SCALE GENOMIC DNA]</scope>
    <source>
        <strain evidence="7 8">DSM 7418</strain>
    </source>
</reference>
<evidence type="ECO:0000256" key="2">
    <source>
        <dbReference type="ARBA" id="ARBA00007358"/>
    </source>
</evidence>
<proteinExistence type="inferred from homology"/>
<dbReference type="PANTHER" id="PTHR11496:SF102">
    <property type="entry name" value="ALCOHOL DEHYDROGENASE 4"/>
    <property type="match status" value="1"/>
</dbReference>
<comment type="caution">
    <text evidence="7">The sequence shown here is derived from an EMBL/GenBank/DDBJ whole genome shotgun (WGS) entry which is preliminary data.</text>
</comment>
<evidence type="ECO:0000313" key="7">
    <source>
        <dbReference type="EMBL" id="PCG15961.1"/>
    </source>
</evidence>
<comment type="similarity">
    <text evidence="2">Belongs to the iron-containing alcohol dehydrogenase family.</text>
</comment>